<dbReference type="Proteomes" id="UP000287969">
    <property type="component" value="Chromosome"/>
</dbReference>
<dbReference type="KEGG" id="spoa:EQM13_17705"/>
<sequence length="391" mass="42883">MVLKLLKLKGIIDGKSDNLIEKDCILIEGERIEHVGTIDDFGQLDDVQVMDLRNYYAMAGMIDCHTHLSVIPELGDQIGQLKIPASRNILRSLNNIKADFKAGTTTMRVMGEENYIDIEIKNAINEGLINGPSILASGIGLTSINGHGYALTSTDGLEEIRKRARINFHKGADQLKIFVTGGVSSEGSVLNKSSYSLEEIETAVYESERAGKYVCAHAHGGEGIDLCIKAGVKSIEHGTLLTDKQIEKMIKNNMWLTITSFIIFSDKGVGYGDRNNSKIREKLEKVRDIAKENYSRIVSSGINFVLGTDSMHGCLPEEVKFVTDLGVSNIEGIKAVTGRAAEACGIDEIGTIEKGKIADLIILKRNPVEDIEALKEIFLIIKKGKIVEDYL</sequence>
<dbReference type="SUPFAM" id="SSF51338">
    <property type="entry name" value="Composite domain of metallo-dependent hydrolases"/>
    <property type="match status" value="1"/>
</dbReference>
<feature type="domain" description="Amidohydrolase-related" evidence="1">
    <location>
        <begin position="57"/>
        <end position="387"/>
    </location>
</feature>
<dbReference type="OrthoDB" id="9807210at2"/>
<dbReference type="GO" id="GO:0016810">
    <property type="term" value="F:hydrolase activity, acting on carbon-nitrogen (but not peptide) bonds"/>
    <property type="evidence" value="ECO:0007669"/>
    <property type="project" value="InterPro"/>
</dbReference>
<evidence type="ECO:0000313" key="3">
    <source>
        <dbReference type="Proteomes" id="UP000287969"/>
    </source>
</evidence>
<dbReference type="AlphaFoldDB" id="A0A410QH59"/>
<dbReference type="Gene3D" id="2.30.40.10">
    <property type="entry name" value="Urease, subunit C, domain 1"/>
    <property type="match status" value="1"/>
</dbReference>
<dbReference type="PANTHER" id="PTHR43135">
    <property type="entry name" value="ALPHA-D-RIBOSE 1-METHYLPHOSPHONATE 5-TRIPHOSPHATE DIPHOSPHATASE"/>
    <property type="match status" value="1"/>
</dbReference>
<dbReference type="Gene3D" id="3.20.20.140">
    <property type="entry name" value="Metal-dependent hydrolases"/>
    <property type="match status" value="1"/>
</dbReference>
<reference evidence="3" key="1">
    <citation type="submission" date="2019-01" db="EMBL/GenBank/DDBJ databases">
        <title>Draft genomes of a novel of Sporanaerobacter strains.</title>
        <authorList>
            <person name="Ma S."/>
        </authorList>
    </citation>
    <scope>NUCLEOTIDE SEQUENCE [LARGE SCALE GENOMIC DNA]</scope>
    <source>
        <strain evidence="3">NJN-17</strain>
    </source>
</reference>
<gene>
    <name evidence="2" type="ORF">EQM13_17705</name>
</gene>
<dbReference type="PANTHER" id="PTHR43135:SF3">
    <property type="entry name" value="ALPHA-D-RIBOSE 1-METHYLPHOSPHONATE 5-TRIPHOSPHATE DIPHOSPHATASE"/>
    <property type="match status" value="1"/>
</dbReference>
<evidence type="ECO:0000259" key="1">
    <source>
        <dbReference type="Pfam" id="PF01979"/>
    </source>
</evidence>
<dbReference type="CDD" id="cd01299">
    <property type="entry name" value="Met_dep_hydrolase_A"/>
    <property type="match status" value="1"/>
</dbReference>
<dbReference type="InterPro" id="IPR051781">
    <property type="entry name" value="Metallo-dep_Hydrolase"/>
</dbReference>
<dbReference type="InterPro" id="IPR006680">
    <property type="entry name" value="Amidohydro-rel"/>
</dbReference>
<name>A0A410QH59_9FIRM</name>
<protein>
    <submittedName>
        <fullName evidence="2">Amidohydrolase family protein</fullName>
    </submittedName>
</protein>
<dbReference type="InterPro" id="IPR032466">
    <property type="entry name" value="Metal_Hydrolase"/>
</dbReference>
<dbReference type="Pfam" id="PF01979">
    <property type="entry name" value="Amidohydro_1"/>
    <property type="match status" value="1"/>
</dbReference>
<keyword evidence="3" id="KW-1185">Reference proteome</keyword>
<evidence type="ECO:0000313" key="2">
    <source>
        <dbReference type="EMBL" id="QAT63265.1"/>
    </source>
</evidence>
<dbReference type="SUPFAM" id="SSF51556">
    <property type="entry name" value="Metallo-dependent hydrolases"/>
    <property type="match status" value="1"/>
</dbReference>
<organism evidence="2 3">
    <name type="scientific">Acidilutibacter cellobiosedens</name>
    <dbReference type="NCBI Taxonomy" id="2507161"/>
    <lineage>
        <taxon>Bacteria</taxon>
        <taxon>Bacillati</taxon>
        <taxon>Bacillota</taxon>
        <taxon>Tissierellia</taxon>
        <taxon>Tissierellales</taxon>
        <taxon>Acidilutibacteraceae</taxon>
        <taxon>Acidilutibacter</taxon>
    </lineage>
</organism>
<dbReference type="InterPro" id="IPR011059">
    <property type="entry name" value="Metal-dep_hydrolase_composite"/>
</dbReference>
<proteinExistence type="predicted"/>
<dbReference type="InterPro" id="IPR057744">
    <property type="entry name" value="OTAase-like"/>
</dbReference>
<keyword evidence="2" id="KW-0378">Hydrolase</keyword>
<accession>A0A410QH59</accession>
<dbReference type="EMBL" id="CP035282">
    <property type="protein sequence ID" value="QAT63265.1"/>
    <property type="molecule type" value="Genomic_DNA"/>
</dbReference>